<dbReference type="GO" id="GO:0006878">
    <property type="term" value="P:intracellular copper ion homeostasis"/>
    <property type="evidence" value="ECO:0007669"/>
    <property type="project" value="InterPro"/>
</dbReference>
<proteinExistence type="predicted"/>
<evidence type="ECO:0000313" key="1">
    <source>
        <dbReference type="EMBL" id="AFK54072.1"/>
    </source>
</evidence>
<dbReference type="HOGENOM" id="CLU_042913_1_0_5"/>
<dbReference type="Proteomes" id="UP000005258">
    <property type="component" value="Chromosome"/>
</dbReference>
<dbReference type="AlphaFoldDB" id="I3TMT4"/>
<dbReference type="SUPFAM" id="SSF103515">
    <property type="entry name" value="Autotransporter"/>
    <property type="match status" value="1"/>
</dbReference>
<keyword evidence="2" id="KW-1185">Reference proteome</keyword>
<dbReference type="GO" id="GO:0005507">
    <property type="term" value="F:copper ion binding"/>
    <property type="evidence" value="ECO:0007669"/>
    <property type="project" value="InterPro"/>
</dbReference>
<sequence length="230" mass="26064">MFDPTFMAKKRAGELMAEHGGYTGYMVLFDRLEYRAVDGHDGYAWDGEAWYGGDYNRLWLKTEGEGAFGEAVESAEIQALYSRAIDPWFNLQAGVRYDIRPKPDRAHLVVGLQGLAPYWFEVDAAAFLSDEGHLTARLEAEYDQRITNRLILQPRVELDLAAQDVPELGIGAGLSSIEAGLRLRYEIEREFAPYVGVQYERRFGDTADFARAAGEDVGRWAFLFGIRSWF</sequence>
<protein>
    <submittedName>
        <fullName evidence="1">Copper resistance B</fullName>
    </submittedName>
</protein>
<name>I3TMT4_TISMK</name>
<dbReference type="GO" id="GO:0009279">
    <property type="term" value="C:cell outer membrane"/>
    <property type="evidence" value="ECO:0007669"/>
    <property type="project" value="InterPro"/>
</dbReference>
<dbReference type="PATRIC" id="fig|1110502.3.peg.2299"/>
<dbReference type="eggNOG" id="COG3667">
    <property type="taxonomic scope" value="Bacteria"/>
</dbReference>
<dbReference type="EMBL" id="CP003236">
    <property type="protein sequence ID" value="AFK54072.1"/>
    <property type="molecule type" value="Genomic_DNA"/>
</dbReference>
<dbReference type="InterPro" id="IPR007939">
    <property type="entry name" value="Cu-R_B_prcur"/>
</dbReference>
<accession>I3TMT4</accession>
<dbReference type="Gene3D" id="2.40.128.130">
    <property type="entry name" value="Autotransporter beta-domain"/>
    <property type="match status" value="1"/>
</dbReference>
<dbReference type="InterPro" id="IPR036709">
    <property type="entry name" value="Autotransporte_beta_dom_sf"/>
</dbReference>
<evidence type="ECO:0000313" key="2">
    <source>
        <dbReference type="Proteomes" id="UP000005258"/>
    </source>
</evidence>
<gene>
    <name evidence="1" type="primary">copB</name>
    <name evidence="1" type="ordered locus">TMO_2234</name>
</gene>
<dbReference type="Pfam" id="PF05275">
    <property type="entry name" value="CopB"/>
    <property type="match status" value="1"/>
</dbReference>
<dbReference type="STRING" id="1110502.TMO_2234"/>
<reference evidence="1 2" key="1">
    <citation type="journal article" date="2012" name="J. Am. Chem. Soc.">
        <title>Bacterial biosynthesis and maturation of the didemnin anti-cancer agents.</title>
        <authorList>
            <person name="Xu Y."/>
            <person name="Kersten R.D."/>
            <person name="Nam S.J."/>
            <person name="Lu L."/>
            <person name="Al-Suwailem A.M."/>
            <person name="Zheng H."/>
            <person name="Fenical W."/>
            <person name="Dorrestein P.C."/>
            <person name="Moore B.S."/>
            <person name="Qian P.Y."/>
        </authorList>
    </citation>
    <scope>NUCLEOTIDE SEQUENCE [LARGE SCALE GENOMIC DNA]</scope>
    <source>
        <strain evidence="1 2">KA081020-065</strain>
    </source>
</reference>
<dbReference type="KEGG" id="tmo:TMO_2234"/>
<organism evidence="1 2">
    <name type="scientific">Tistrella mobilis (strain KA081020-065)</name>
    <dbReference type="NCBI Taxonomy" id="1110502"/>
    <lineage>
        <taxon>Bacteria</taxon>
        <taxon>Pseudomonadati</taxon>
        <taxon>Pseudomonadota</taxon>
        <taxon>Alphaproteobacteria</taxon>
        <taxon>Geminicoccales</taxon>
        <taxon>Geminicoccaceae</taxon>
        <taxon>Tistrella</taxon>
    </lineage>
</organism>